<evidence type="ECO:0000259" key="6">
    <source>
        <dbReference type="PROSITE" id="PS51898"/>
    </source>
</evidence>
<dbReference type="InterPro" id="IPR013762">
    <property type="entry name" value="Integrase-like_cat_sf"/>
</dbReference>
<dbReference type="Proteomes" id="UP000002601">
    <property type="component" value="Chromosome"/>
</dbReference>
<dbReference type="InterPro" id="IPR011010">
    <property type="entry name" value="DNA_brk_join_enz"/>
</dbReference>
<dbReference type="InterPro" id="IPR010998">
    <property type="entry name" value="Integrase_recombinase_N"/>
</dbReference>
<dbReference type="Gene3D" id="1.10.443.10">
    <property type="entry name" value="Intergrase catalytic core"/>
    <property type="match status" value="1"/>
</dbReference>
<dbReference type="GO" id="GO:0006310">
    <property type="term" value="P:DNA recombination"/>
    <property type="evidence" value="ECO:0007669"/>
    <property type="project" value="UniProtKB-KW"/>
</dbReference>
<dbReference type="OrthoDB" id="283809at2"/>
<evidence type="ECO:0000256" key="4">
    <source>
        <dbReference type="ARBA" id="ARBA00023172"/>
    </source>
</evidence>
<evidence type="ECO:0000256" key="1">
    <source>
        <dbReference type="ARBA" id="ARBA00008857"/>
    </source>
</evidence>
<evidence type="ECO:0000313" key="8">
    <source>
        <dbReference type="EMBL" id="ACS81216.1"/>
    </source>
</evidence>
<evidence type="ECO:0000259" key="7">
    <source>
        <dbReference type="PROSITE" id="PS51900"/>
    </source>
</evidence>
<dbReference type="AlphaFoldDB" id="C6C215"/>
<keyword evidence="3 5" id="KW-0238">DNA-binding</keyword>
<dbReference type="InterPro" id="IPR004107">
    <property type="entry name" value="Integrase_SAM-like_N"/>
</dbReference>
<dbReference type="STRING" id="526222.Desal_3165"/>
<dbReference type="InterPro" id="IPR002104">
    <property type="entry name" value="Integrase_catalytic"/>
</dbReference>
<evidence type="ECO:0000256" key="2">
    <source>
        <dbReference type="ARBA" id="ARBA00022908"/>
    </source>
</evidence>
<feature type="domain" description="Tyr recombinase" evidence="6">
    <location>
        <begin position="107"/>
        <end position="298"/>
    </location>
</feature>
<proteinExistence type="inferred from homology"/>
<dbReference type="HOGENOM" id="CLU_027562_9_0_7"/>
<dbReference type="eggNOG" id="COG4974">
    <property type="taxonomic scope" value="Bacteria"/>
</dbReference>
<feature type="domain" description="Core-binding (CB)" evidence="7">
    <location>
        <begin position="1"/>
        <end position="85"/>
    </location>
</feature>
<evidence type="ECO:0000313" key="9">
    <source>
        <dbReference type="Proteomes" id="UP000002601"/>
    </source>
</evidence>
<dbReference type="EMBL" id="CP001649">
    <property type="protein sequence ID" value="ACS81216.1"/>
    <property type="molecule type" value="Genomic_DNA"/>
</dbReference>
<organism evidence="8 9">
    <name type="scientific">Maridesulfovibrio salexigens (strain ATCC 14822 / DSM 2638 / NCIMB 8403 / VKM B-1763)</name>
    <name type="common">Desulfovibrio salexigens</name>
    <dbReference type="NCBI Taxonomy" id="526222"/>
    <lineage>
        <taxon>Bacteria</taxon>
        <taxon>Pseudomonadati</taxon>
        <taxon>Thermodesulfobacteriota</taxon>
        <taxon>Desulfovibrionia</taxon>
        <taxon>Desulfovibrionales</taxon>
        <taxon>Desulfovibrionaceae</taxon>
        <taxon>Maridesulfovibrio</taxon>
    </lineage>
</organism>
<dbReference type="SUPFAM" id="SSF56349">
    <property type="entry name" value="DNA breaking-rejoining enzymes"/>
    <property type="match status" value="1"/>
</dbReference>
<dbReference type="GO" id="GO:0003677">
    <property type="term" value="F:DNA binding"/>
    <property type="evidence" value="ECO:0007669"/>
    <property type="project" value="UniProtKB-UniRule"/>
</dbReference>
<keyword evidence="4" id="KW-0233">DNA recombination</keyword>
<dbReference type="RefSeq" id="WP_015853032.1">
    <property type="nucleotide sequence ID" value="NC_012881.1"/>
</dbReference>
<dbReference type="InterPro" id="IPR050090">
    <property type="entry name" value="Tyrosine_recombinase_XerCD"/>
</dbReference>
<comment type="similarity">
    <text evidence="1">Belongs to the 'phage' integrase family.</text>
</comment>
<dbReference type="PROSITE" id="PS51898">
    <property type="entry name" value="TYR_RECOMBINASE"/>
    <property type="match status" value="1"/>
</dbReference>
<evidence type="ECO:0000256" key="3">
    <source>
        <dbReference type="ARBA" id="ARBA00023125"/>
    </source>
</evidence>
<keyword evidence="9" id="KW-1185">Reference proteome</keyword>
<accession>C6C215</accession>
<dbReference type="PANTHER" id="PTHR30349">
    <property type="entry name" value="PHAGE INTEGRASE-RELATED"/>
    <property type="match status" value="1"/>
</dbReference>
<reference evidence="8 9" key="1">
    <citation type="submission" date="2009-06" db="EMBL/GenBank/DDBJ databases">
        <title>Complete sequence of Desulfovibrio salexigens DSM 2638.</title>
        <authorList>
            <consortium name="US DOE Joint Genome Institute"/>
            <person name="Lucas S."/>
            <person name="Copeland A."/>
            <person name="Lapidus A."/>
            <person name="Glavina del Rio T."/>
            <person name="Tice H."/>
            <person name="Bruce D."/>
            <person name="Goodwin L."/>
            <person name="Pitluck S."/>
            <person name="Munk A.C."/>
            <person name="Brettin T."/>
            <person name="Detter J.C."/>
            <person name="Han C."/>
            <person name="Tapia R."/>
            <person name="Larimer F."/>
            <person name="Land M."/>
            <person name="Hauser L."/>
            <person name="Kyrpides N."/>
            <person name="Anderson I."/>
            <person name="Wall J.D."/>
            <person name="Arkin A.P."/>
            <person name="Dehal P."/>
            <person name="Chivian D."/>
            <person name="Giles B."/>
            <person name="Hazen T.C."/>
        </authorList>
    </citation>
    <scope>NUCLEOTIDE SEQUENCE [LARGE SCALE GENOMIC DNA]</scope>
    <source>
        <strain evidence="9">ATCC 14822 / DSM 2638 / NCIMB 8403 / VKM B-1763</strain>
    </source>
</reference>
<keyword evidence="2" id="KW-0229">DNA integration</keyword>
<dbReference type="InterPro" id="IPR044068">
    <property type="entry name" value="CB"/>
</dbReference>
<dbReference type="GO" id="GO:0015074">
    <property type="term" value="P:DNA integration"/>
    <property type="evidence" value="ECO:0007669"/>
    <property type="project" value="UniProtKB-KW"/>
</dbReference>
<sequence>MKLEESIHTFLNHCIIERNLSELTMKAYQKDLLQFKHFIPDSTDSIHDINKFILRDYIKFISNQYKPRSIKRKIATLKSFFNFMERDDIIETSPFRKIHLKIDRSKILPKTISKSSINNLLKYTYTERAKYQLSGRGYREATRDIAIIETLFMTGIRVSELCQITTSSMDLINEQIKITGKGKKERVIPICANNALLILREYETLYRDHLLPDSPFFLNRDKRPISDQSVRRIIRKYCSMCGIPEHVTPHMFRHTIATMLLENGVDIRNIQTLLGHSSLSVTEIYTHVSLSSQREILSMKHPRKDIV</sequence>
<dbReference type="KEGG" id="dsa:Desal_3165"/>
<evidence type="ECO:0000256" key="5">
    <source>
        <dbReference type="PROSITE-ProRule" id="PRU01248"/>
    </source>
</evidence>
<dbReference type="Pfam" id="PF02899">
    <property type="entry name" value="Phage_int_SAM_1"/>
    <property type="match status" value="1"/>
</dbReference>
<dbReference type="PROSITE" id="PS51900">
    <property type="entry name" value="CB"/>
    <property type="match status" value="1"/>
</dbReference>
<gene>
    <name evidence="8" type="ordered locus">Desal_3165</name>
</gene>
<dbReference type="PANTHER" id="PTHR30349:SF41">
    <property type="entry name" value="INTEGRASE_RECOMBINASE PROTEIN MJ0367-RELATED"/>
    <property type="match status" value="1"/>
</dbReference>
<protein>
    <submittedName>
        <fullName evidence="8">Integrase family protein</fullName>
    </submittedName>
</protein>
<dbReference type="Gene3D" id="1.10.150.130">
    <property type="match status" value="1"/>
</dbReference>
<name>C6C215_MARSD</name>
<dbReference type="Pfam" id="PF00589">
    <property type="entry name" value="Phage_integrase"/>
    <property type="match status" value="1"/>
</dbReference>